<dbReference type="InterPro" id="IPR007210">
    <property type="entry name" value="ABC_Gly_betaine_transp_sub-bd"/>
</dbReference>
<dbReference type="SUPFAM" id="SSF53850">
    <property type="entry name" value="Periplasmic binding protein-like II"/>
    <property type="match status" value="1"/>
</dbReference>
<dbReference type="InterPro" id="IPR017783">
    <property type="entry name" value="ABC_choline_sub-bd"/>
</dbReference>
<accession>A0ABV7IXU6</accession>
<name>A0ABV7IXU6_9RHOB</name>
<dbReference type="Proteomes" id="UP001595547">
    <property type="component" value="Unassembled WGS sequence"/>
</dbReference>
<protein>
    <submittedName>
        <fullName evidence="3">Choline ABC transporter substrate-binding protein</fullName>
    </submittedName>
</protein>
<keyword evidence="4" id="KW-1185">Reference proteome</keyword>
<gene>
    <name evidence="3" type="primary">choX</name>
    <name evidence="3" type="ORF">ACFOGH_00185</name>
</gene>
<comment type="caution">
    <text evidence="3">The sequence shown here is derived from an EMBL/GenBank/DDBJ whole genome shotgun (WGS) entry which is preliminary data.</text>
</comment>
<dbReference type="Gene3D" id="3.40.190.100">
    <property type="entry name" value="Glycine betaine-binding periplasmic protein, domain 2"/>
    <property type="match status" value="1"/>
</dbReference>
<proteinExistence type="predicted"/>
<feature type="domain" description="ABC-type glycine betaine transport system substrate-binding" evidence="2">
    <location>
        <begin position="30"/>
        <end position="282"/>
    </location>
</feature>
<reference evidence="4" key="1">
    <citation type="journal article" date="2019" name="Int. J. Syst. Evol. Microbiol.">
        <title>The Global Catalogue of Microorganisms (GCM) 10K type strain sequencing project: providing services to taxonomists for standard genome sequencing and annotation.</title>
        <authorList>
            <consortium name="The Broad Institute Genomics Platform"/>
            <consortium name="The Broad Institute Genome Sequencing Center for Infectious Disease"/>
            <person name="Wu L."/>
            <person name="Ma J."/>
        </authorList>
    </citation>
    <scope>NUCLEOTIDE SEQUENCE [LARGE SCALE GENOMIC DNA]</scope>
    <source>
        <strain evidence="4">KCTC 52039</strain>
    </source>
</reference>
<keyword evidence="1" id="KW-0732">Signal</keyword>
<dbReference type="EMBL" id="JBHRTO010000001">
    <property type="protein sequence ID" value="MFC3179394.1"/>
    <property type="molecule type" value="Genomic_DNA"/>
</dbReference>
<feature type="signal peptide" evidence="1">
    <location>
        <begin position="1"/>
        <end position="25"/>
    </location>
</feature>
<sequence length="312" mass="32961">MSVTARFKRAVLALMLATTPVAGVAADCSTVRMVDVGWTDNMAQNGLATVVLTALGYKVEPNLLSLPITFESLARGDIDVFTDHWLPSMEGIIAPYKAAGSIDVVRTNLEGAKFTLATNPAGKALGIADFKDIAAHADALDGQMYGVEAGNDGNRLILDIIAKDAFGMGKLALVESSEQAMIAEVARLTAEGKPVVWLAWEPHPMNVKLDITYLTGGDDFFGPNLGGATVYTISRKGYTADCPNPGRFFQNLAFTLPMENELMGAILDYGTDPTAAAKTWLAAHPEVLGPWLEGVTTKDGGDALAAVTAALK</sequence>
<organism evidence="3 4">
    <name type="scientific">Cypionkella sinensis</name>
    <dbReference type="NCBI Taxonomy" id="1756043"/>
    <lineage>
        <taxon>Bacteria</taxon>
        <taxon>Pseudomonadati</taxon>
        <taxon>Pseudomonadota</taxon>
        <taxon>Alphaproteobacteria</taxon>
        <taxon>Rhodobacterales</taxon>
        <taxon>Paracoccaceae</taxon>
        <taxon>Cypionkella</taxon>
    </lineage>
</organism>
<evidence type="ECO:0000256" key="1">
    <source>
        <dbReference type="SAM" id="SignalP"/>
    </source>
</evidence>
<dbReference type="CDD" id="cd13640">
    <property type="entry name" value="PBP2_ChoX"/>
    <property type="match status" value="1"/>
</dbReference>
<feature type="chain" id="PRO_5047145416" evidence="1">
    <location>
        <begin position="26"/>
        <end position="312"/>
    </location>
</feature>
<evidence type="ECO:0000313" key="4">
    <source>
        <dbReference type="Proteomes" id="UP001595547"/>
    </source>
</evidence>
<dbReference type="RefSeq" id="WP_380071042.1">
    <property type="nucleotide sequence ID" value="NZ_JBHRTO010000001.1"/>
</dbReference>
<evidence type="ECO:0000313" key="3">
    <source>
        <dbReference type="EMBL" id="MFC3179394.1"/>
    </source>
</evidence>
<evidence type="ECO:0000259" key="2">
    <source>
        <dbReference type="Pfam" id="PF04069"/>
    </source>
</evidence>
<dbReference type="NCBIfam" id="TIGR03414">
    <property type="entry name" value="ABC_choline_bnd"/>
    <property type="match status" value="1"/>
</dbReference>
<dbReference type="Pfam" id="PF04069">
    <property type="entry name" value="OpuAC"/>
    <property type="match status" value="1"/>
</dbReference>
<dbReference type="Gene3D" id="3.40.190.10">
    <property type="entry name" value="Periplasmic binding protein-like II"/>
    <property type="match status" value="1"/>
</dbReference>